<evidence type="ECO:0000256" key="1">
    <source>
        <dbReference type="SAM" id="MobiDB-lite"/>
    </source>
</evidence>
<feature type="region of interest" description="Disordered" evidence="1">
    <location>
        <begin position="89"/>
        <end position="112"/>
    </location>
</feature>
<gene>
    <name evidence="2" type="ORF">NDU88_001629</name>
</gene>
<feature type="region of interest" description="Disordered" evidence="1">
    <location>
        <begin position="32"/>
        <end position="64"/>
    </location>
</feature>
<comment type="caution">
    <text evidence="2">The sequence shown here is derived from an EMBL/GenBank/DDBJ whole genome shotgun (WGS) entry which is preliminary data.</text>
</comment>
<name>A0AAV7TIA3_PLEWA</name>
<organism evidence="2 3">
    <name type="scientific">Pleurodeles waltl</name>
    <name type="common">Iberian ribbed newt</name>
    <dbReference type="NCBI Taxonomy" id="8319"/>
    <lineage>
        <taxon>Eukaryota</taxon>
        <taxon>Metazoa</taxon>
        <taxon>Chordata</taxon>
        <taxon>Craniata</taxon>
        <taxon>Vertebrata</taxon>
        <taxon>Euteleostomi</taxon>
        <taxon>Amphibia</taxon>
        <taxon>Batrachia</taxon>
        <taxon>Caudata</taxon>
        <taxon>Salamandroidea</taxon>
        <taxon>Salamandridae</taxon>
        <taxon>Pleurodelinae</taxon>
        <taxon>Pleurodeles</taxon>
    </lineage>
</organism>
<evidence type="ECO:0000313" key="2">
    <source>
        <dbReference type="EMBL" id="KAJ1176347.1"/>
    </source>
</evidence>
<accession>A0AAV7TIA3</accession>
<feature type="compositionally biased region" description="Gly residues" evidence="1">
    <location>
        <begin position="38"/>
        <end position="48"/>
    </location>
</feature>
<reference evidence="2" key="1">
    <citation type="journal article" date="2022" name="bioRxiv">
        <title>Sequencing and chromosome-scale assembly of the giantPleurodeles waltlgenome.</title>
        <authorList>
            <person name="Brown T."/>
            <person name="Elewa A."/>
            <person name="Iarovenko S."/>
            <person name="Subramanian E."/>
            <person name="Araus A.J."/>
            <person name="Petzold A."/>
            <person name="Susuki M."/>
            <person name="Suzuki K.-i.T."/>
            <person name="Hayashi T."/>
            <person name="Toyoda A."/>
            <person name="Oliveira C."/>
            <person name="Osipova E."/>
            <person name="Leigh N.D."/>
            <person name="Simon A."/>
            <person name="Yun M.H."/>
        </authorList>
    </citation>
    <scope>NUCLEOTIDE SEQUENCE</scope>
    <source>
        <strain evidence="2">20211129_DDA</strain>
        <tissue evidence="2">Liver</tissue>
    </source>
</reference>
<dbReference type="AlphaFoldDB" id="A0AAV7TIA3"/>
<keyword evidence="3" id="KW-1185">Reference proteome</keyword>
<evidence type="ECO:0000313" key="3">
    <source>
        <dbReference type="Proteomes" id="UP001066276"/>
    </source>
</evidence>
<dbReference type="Proteomes" id="UP001066276">
    <property type="component" value="Chromosome 3_2"/>
</dbReference>
<feature type="compositionally biased region" description="Basic and acidic residues" evidence="1">
    <location>
        <begin position="96"/>
        <end position="109"/>
    </location>
</feature>
<dbReference type="EMBL" id="JANPWB010000006">
    <property type="protein sequence ID" value="KAJ1176347.1"/>
    <property type="molecule type" value="Genomic_DNA"/>
</dbReference>
<proteinExistence type="predicted"/>
<protein>
    <submittedName>
        <fullName evidence="2">Uncharacterized protein</fullName>
    </submittedName>
</protein>
<sequence length="120" mass="12866">MVSAPHPLRSRWRMCGAEALLAGTTTFPQYQAGDNASGLGGSQPGGGVPVASTPAQRTEQNRDRVMSSCRELTPGLACQDSLVTRHFTTCSSQAGQKKEENNGDTDWSRRCNNIVTRRAG</sequence>